<reference evidence="2" key="1">
    <citation type="journal article" date="2014" name="Int. J. Syst. Evol. Microbiol.">
        <title>Complete genome sequence of Corynebacterium casei LMG S-19264T (=DSM 44701T), isolated from a smear-ripened cheese.</title>
        <authorList>
            <consortium name="US DOE Joint Genome Institute (JGI-PGF)"/>
            <person name="Walter F."/>
            <person name="Albersmeier A."/>
            <person name="Kalinowski J."/>
            <person name="Ruckert C."/>
        </authorList>
    </citation>
    <scope>NUCLEOTIDE SEQUENCE</scope>
    <source>
        <strain evidence="2">VKM B-2789</strain>
    </source>
</reference>
<dbReference type="Pfam" id="PF04860">
    <property type="entry name" value="Phage_portal"/>
    <property type="match status" value="1"/>
</dbReference>
<dbReference type="EMBL" id="BSFM01000021">
    <property type="protein sequence ID" value="GLK86677.1"/>
    <property type="molecule type" value="Genomic_DNA"/>
</dbReference>
<evidence type="ECO:0000313" key="2">
    <source>
        <dbReference type="EMBL" id="GLK86677.1"/>
    </source>
</evidence>
<evidence type="ECO:0000256" key="1">
    <source>
        <dbReference type="SAM" id="MobiDB-lite"/>
    </source>
</evidence>
<dbReference type="InterPro" id="IPR006427">
    <property type="entry name" value="Portal_HK97"/>
</dbReference>
<reference evidence="2" key="2">
    <citation type="submission" date="2023-01" db="EMBL/GenBank/DDBJ databases">
        <authorList>
            <person name="Sun Q."/>
            <person name="Evtushenko L."/>
        </authorList>
    </citation>
    <scope>NUCLEOTIDE SEQUENCE</scope>
    <source>
        <strain evidence="2">VKM B-2789</strain>
    </source>
</reference>
<protein>
    <submittedName>
        <fullName evidence="2">Portal protein</fullName>
    </submittedName>
</protein>
<gene>
    <name evidence="2" type="ORF">GCM10017653_47470</name>
</gene>
<name>A0A9W6K0I9_9HYPH</name>
<dbReference type="NCBIfam" id="TIGR01537">
    <property type="entry name" value="portal_HK97"/>
    <property type="match status" value="1"/>
</dbReference>
<keyword evidence="3" id="KW-1185">Reference proteome</keyword>
<dbReference type="RefSeq" id="WP_213363711.1">
    <property type="nucleotide sequence ID" value="NZ_BSFM01000021.1"/>
</dbReference>
<feature type="region of interest" description="Disordered" evidence="1">
    <location>
        <begin position="405"/>
        <end position="436"/>
    </location>
</feature>
<dbReference type="AlphaFoldDB" id="A0A9W6K0I9"/>
<organism evidence="2 3">
    <name type="scientific">Ancylobacter defluvii</name>
    <dbReference type="NCBI Taxonomy" id="1282440"/>
    <lineage>
        <taxon>Bacteria</taxon>
        <taxon>Pseudomonadati</taxon>
        <taxon>Pseudomonadota</taxon>
        <taxon>Alphaproteobacteria</taxon>
        <taxon>Hyphomicrobiales</taxon>
        <taxon>Xanthobacteraceae</taxon>
        <taxon>Ancylobacter</taxon>
    </lineage>
</organism>
<evidence type="ECO:0000313" key="3">
    <source>
        <dbReference type="Proteomes" id="UP001143330"/>
    </source>
</evidence>
<accession>A0A9W6K0I9</accession>
<dbReference type="Proteomes" id="UP001143330">
    <property type="component" value="Unassembled WGS sequence"/>
</dbReference>
<dbReference type="InterPro" id="IPR006944">
    <property type="entry name" value="Phage/GTA_portal"/>
</dbReference>
<sequence length="436" mass="47697">MKLFSGLLGAPRADAAVEPSGTSMPEAWLTDLFGGVVTATGLRVTVRDALTVPGIAACIQVLSEDIAKVPFVLNRKGAGATRKPAVEHPLYTLLASRPAPWLSSFDWRRSMVHTALSRGNGHSRIHRDDEGRVLRLGLIQPGRVTTRWTDEGEPFYDLTAAQGPMRQGLSFQDVLHLAYRGSNDFAENGGIIGVSPIQQHREAIALAIAAERFAARFFANGARPSIAIEMEKKLPNDAVAKRLRAQIEGAYSGMDNAFRVAILELGMKLKEFSYNNRDSQLIEVRKEQAVQCCTMFGVPPHKIGILDRATNNNIEHQGIDYVTGPVSSLARAVESAVRISCLTADEDEEFEPELDLDDLQRGDILSRYRSYAIGRQWGWLNADEIREWESMNPLPDGAGKTYLTPLNMVPAGEDPMKDDAAKPAAPPANNPDGDQA</sequence>
<comment type="caution">
    <text evidence="2">The sequence shown here is derived from an EMBL/GenBank/DDBJ whole genome shotgun (WGS) entry which is preliminary data.</text>
</comment>
<proteinExistence type="predicted"/>